<protein>
    <submittedName>
        <fullName evidence="2">HD-GYP domain-containing protein</fullName>
    </submittedName>
</protein>
<dbReference type="InterPro" id="IPR006675">
    <property type="entry name" value="HDIG_dom"/>
</dbReference>
<dbReference type="SMART" id="SM00471">
    <property type="entry name" value="HDc"/>
    <property type="match status" value="1"/>
</dbReference>
<dbReference type="NCBIfam" id="TIGR00277">
    <property type="entry name" value="HDIG"/>
    <property type="match status" value="1"/>
</dbReference>
<dbReference type="InterPro" id="IPR003607">
    <property type="entry name" value="HD/PDEase_dom"/>
</dbReference>
<dbReference type="PANTHER" id="PTHR43155:SF2">
    <property type="entry name" value="CYCLIC DI-GMP PHOSPHODIESTERASE PA4108"/>
    <property type="match status" value="1"/>
</dbReference>
<evidence type="ECO:0000313" key="3">
    <source>
        <dbReference type="Proteomes" id="UP001652432"/>
    </source>
</evidence>
<dbReference type="EMBL" id="JAOQKJ010000007">
    <property type="protein sequence ID" value="MCU6744881.1"/>
    <property type="molecule type" value="Genomic_DNA"/>
</dbReference>
<feature type="domain" description="HD-GYP" evidence="1">
    <location>
        <begin position="131"/>
        <end position="326"/>
    </location>
</feature>
<dbReference type="CDD" id="cd00077">
    <property type="entry name" value="HDc"/>
    <property type="match status" value="1"/>
</dbReference>
<gene>
    <name evidence="2" type="ORF">OCV77_10290</name>
</gene>
<dbReference type="Proteomes" id="UP001652432">
    <property type="component" value="Unassembled WGS sequence"/>
</dbReference>
<dbReference type="Gene3D" id="1.10.3210.10">
    <property type="entry name" value="Hypothetical protein af1432"/>
    <property type="match status" value="1"/>
</dbReference>
<dbReference type="PANTHER" id="PTHR43155">
    <property type="entry name" value="CYCLIC DI-GMP PHOSPHODIESTERASE PA4108-RELATED"/>
    <property type="match status" value="1"/>
</dbReference>
<dbReference type="SUPFAM" id="SSF109604">
    <property type="entry name" value="HD-domain/PDEase-like"/>
    <property type="match status" value="1"/>
</dbReference>
<organism evidence="2 3">
    <name type="scientific">Suilimivivens aceti</name>
    <dbReference type="NCBI Taxonomy" id="2981774"/>
    <lineage>
        <taxon>Bacteria</taxon>
        <taxon>Bacillati</taxon>
        <taxon>Bacillota</taxon>
        <taxon>Clostridia</taxon>
        <taxon>Lachnospirales</taxon>
        <taxon>Lachnospiraceae</taxon>
        <taxon>Suilimivivens</taxon>
    </lineage>
</organism>
<dbReference type="InterPro" id="IPR037522">
    <property type="entry name" value="HD_GYP_dom"/>
</dbReference>
<keyword evidence="3" id="KW-1185">Reference proteome</keyword>
<dbReference type="Pfam" id="PF13487">
    <property type="entry name" value="HD_5"/>
    <property type="match status" value="1"/>
</dbReference>
<evidence type="ECO:0000259" key="1">
    <source>
        <dbReference type="PROSITE" id="PS51832"/>
    </source>
</evidence>
<comment type="caution">
    <text evidence="2">The sequence shown here is derived from an EMBL/GenBank/DDBJ whole genome shotgun (WGS) entry which is preliminary data.</text>
</comment>
<dbReference type="RefSeq" id="WP_262574992.1">
    <property type="nucleotide sequence ID" value="NZ_JAOQKJ010000007.1"/>
</dbReference>
<sequence>MVRRRYIPLRTAHPGMILDQAIIDRAGRVLIARRTPLEDFHIEGLRKMGVGGIYIREGEEDPDQEVEKEEQSLPAALQKTYDKVKVRDPARVKISESVRKRVAQGVQYLYQDTNSADFTNASRSITDDLLKAIEDNDAVAVDIGALQVSDEYTFKHSVDVATMAMIVARKYGLNDNQVYQIGIAGLLHDIGKSKIPNEILNKAGKLTDDEFTIMKMHSTYGYHILEPKKDISQEVKLGVLQHHEKMNGKGYPMQVTGEKIHLFSRIISVADIYDALVTERPYKKPFSPRAAVEMIMSMTEELDIKVMKCFMESVILYPVGSDVMLSTGEMARVVENLSYAVLRPKVLGLQNGKVYDLANDVKCANIIIL</sequence>
<name>A0ABT2T4S7_9FIRM</name>
<reference evidence="2 3" key="1">
    <citation type="journal article" date="2021" name="ISME Commun">
        <title>Automated analysis of genomic sequences facilitates high-throughput and comprehensive description of bacteria.</title>
        <authorList>
            <person name="Hitch T.C.A."/>
        </authorList>
    </citation>
    <scope>NUCLEOTIDE SEQUENCE [LARGE SCALE GENOMIC DNA]</scope>
    <source>
        <strain evidence="2 3">Sanger_18</strain>
    </source>
</reference>
<proteinExistence type="predicted"/>
<dbReference type="PROSITE" id="PS51832">
    <property type="entry name" value="HD_GYP"/>
    <property type="match status" value="1"/>
</dbReference>
<evidence type="ECO:0000313" key="2">
    <source>
        <dbReference type="EMBL" id="MCU6744881.1"/>
    </source>
</evidence>
<accession>A0ABT2T4S7</accession>